<dbReference type="Gene3D" id="3.40.275.10">
    <property type="entry name" value="L-fucose Isomerase, Chain A, domain 2"/>
    <property type="match status" value="1"/>
</dbReference>
<evidence type="ECO:0000313" key="5">
    <source>
        <dbReference type="Proteomes" id="UP000649604"/>
    </source>
</evidence>
<comment type="caution">
    <text evidence="4">The sequence shown here is derived from an EMBL/GenBank/DDBJ whole genome shotgun (WGS) entry which is preliminary data.</text>
</comment>
<evidence type="ECO:0000256" key="1">
    <source>
        <dbReference type="ARBA" id="ARBA00023235"/>
    </source>
</evidence>
<proteinExistence type="predicted"/>
<feature type="domain" description="L-fucose isomerase C-terminal" evidence="3">
    <location>
        <begin position="319"/>
        <end position="441"/>
    </location>
</feature>
<dbReference type="GO" id="GO:0005737">
    <property type="term" value="C:cytoplasm"/>
    <property type="evidence" value="ECO:0007669"/>
    <property type="project" value="InterPro"/>
</dbReference>
<sequence>MTKSAKRVGVLTLSLPRERTDLAQAFGQAAAEALQARGFEVLTPADDLAFDTSQCLAAVRTFQENDADAVLILLGTWVFAPTVVDTMQACDLPFGIWAEDNPGSFSLTAGGIVHGSLDELGLPHRFFYGSPQSKSLIDEIAAFITGAACARALQGQRLCVVGGRVMGMYTTMVDIMQIKNLFGVEIEHIDTVRVYLAAEQLSPDAVAECRDWLAQTFGNILITDERLDKSIRLYLALKQILEADGYRLAAIKCQEEMINCYSSFCLATSLLNDAGLTLACESDVNAALTMRLLQTASGGIALFGDINHLDFEANALRIVNCGSMPTLMAESRKDVDLATQYEYMGDAPGATTVLAVKDAPVTLARLSRIKGKYVMVAVEGHSQPLPRERFKEAREFWPHAYIKLHCQAQNLIPLLRSNHMHACFGNHLSALKAFCALKGIECLQPE</sequence>
<keyword evidence="2" id="KW-0119">Carbohydrate metabolism</keyword>
<dbReference type="GO" id="GO:0006004">
    <property type="term" value="P:fucose metabolic process"/>
    <property type="evidence" value="ECO:0007669"/>
    <property type="project" value="InterPro"/>
</dbReference>
<evidence type="ECO:0000313" key="4">
    <source>
        <dbReference type="EMBL" id="MBD3325716.1"/>
    </source>
</evidence>
<dbReference type="InterPro" id="IPR038392">
    <property type="entry name" value="Fucose_isomerase_dom2_sf"/>
</dbReference>
<accession>A0A9D5JXE1</accession>
<dbReference type="InterPro" id="IPR015888">
    <property type="entry name" value="Fuc_isomerase_C"/>
</dbReference>
<dbReference type="InterPro" id="IPR009015">
    <property type="entry name" value="Fucose_isomerase_N/cen_sf"/>
</dbReference>
<dbReference type="PANTHER" id="PTHR36120:SF1">
    <property type="entry name" value="L-FUCOSE ISOMERASE C-TERMINAL DOMAIN-CONTAINING PROTEIN"/>
    <property type="match status" value="1"/>
</dbReference>
<organism evidence="4 5">
    <name type="scientific">candidate division KSB3 bacterium</name>
    <dbReference type="NCBI Taxonomy" id="2044937"/>
    <lineage>
        <taxon>Bacteria</taxon>
        <taxon>candidate division KSB3</taxon>
    </lineage>
</organism>
<dbReference type="Pfam" id="PF02952">
    <property type="entry name" value="Fucose_iso_C"/>
    <property type="match status" value="1"/>
</dbReference>
<dbReference type="AlphaFoldDB" id="A0A9D5JXE1"/>
<dbReference type="EMBL" id="WJJP01000455">
    <property type="protein sequence ID" value="MBD3325716.1"/>
    <property type="molecule type" value="Genomic_DNA"/>
</dbReference>
<evidence type="ECO:0000259" key="3">
    <source>
        <dbReference type="Pfam" id="PF02952"/>
    </source>
</evidence>
<keyword evidence="1" id="KW-0413">Isomerase</keyword>
<protein>
    <recommendedName>
        <fullName evidence="3">L-fucose isomerase C-terminal domain-containing protein</fullName>
    </recommendedName>
</protein>
<dbReference type="SUPFAM" id="SSF53743">
    <property type="entry name" value="FucI/AraA N-terminal and middle domains"/>
    <property type="match status" value="1"/>
</dbReference>
<gene>
    <name evidence="4" type="ORF">GF339_14110</name>
</gene>
<dbReference type="PANTHER" id="PTHR36120">
    <property type="entry name" value="FUCOSE ISOMERASE"/>
    <property type="match status" value="1"/>
</dbReference>
<dbReference type="Proteomes" id="UP000649604">
    <property type="component" value="Unassembled WGS sequence"/>
</dbReference>
<name>A0A9D5JXE1_9BACT</name>
<reference evidence="4" key="1">
    <citation type="submission" date="2019-11" db="EMBL/GenBank/DDBJ databases">
        <title>Microbial mats filling the niche in hypersaline microbial mats.</title>
        <authorList>
            <person name="Wong H.L."/>
            <person name="Macleod F.I."/>
            <person name="White R.A. III"/>
            <person name="Burns B.P."/>
        </authorList>
    </citation>
    <scope>NUCLEOTIDE SEQUENCE</scope>
    <source>
        <strain evidence="4">Rbin_158</strain>
    </source>
</reference>
<dbReference type="GO" id="GO:0008736">
    <property type="term" value="F:L-fucose isomerase activity"/>
    <property type="evidence" value="ECO:0007669"/>
    <property type="project" value="InterPro"/>
</dbReference>
<evidence type="ECO:0000256" key="2">
    <source>
        <dbReference type="ARBA" id="ARBA00023277"/>
    </source>
</evidence>